<dbReference type="PANTHER" id="PTHR45266:SF3">
    <property type="entry name" value="OXALOACETATE DECARBOXYLASE ALPHA CHAIN"/>
    <property type="match status" value="1"/>
</dbReference>
<gene>
    <name evidence="10" type="primary">accB</name>
    <name evidence="10" type="ORF">PSR59_00375</name>
</gene>
<comment type="pathway">
    <text evidence="1 8">Lipid metabolism; fatty acid biosynthesis.</text>
</comment>
<keyword evidence="7 8" id="KW-0092">Biotin</keyword>
<feature type="domain" description="Lipoyl-binding" evidence="9">
    <location>
        <begin position="75"/>
        <end position="151"/>
    </location>
</feature>
<comment type="function">
    <text evidence="8">This protein is a component of the acetyl coenzyme A carboxylase complex; first, biotin carboxylase catalyzes the carboxylation of the carrier protein and then the transcarboxylase transfers the carboxyl group to form malonyl-CoA.</text>
</comment>
<dbReference type="Gene3D" id="2.40.50.100">
    <property type="match status" value="1"/>
</dbReference>
<keyword evidence="4 8" id="KW-0276">Fatty acid metabolism</keyword>
<keyword evidence="5 8" id="KW-0443">Lipid metabolism</keyword>
<dbReference type="PRINTS" id="PR01071">
    <property type="entry name" value="ACOABIOTINCC"/>
</dbReference>
<proteinExistence type="predicted"/>
<sequence>MLDFNDIQKLMDEFNGSDMRELEITSEGFHIHLSKNEVSFENLAIAKESREKPAIEAVEDVSVSEKSKASEKDDVKAIRAPMVGTIYLKPEPDKDPYVTEGMRVHKGDIVCIIEAMKMMTEIKSDLDGVISEVLVENEDLVEFDQPLFKVTEG</sequence>
<dbReference type="GO" id="GO:0006633">
    <property type="term" value="P:fatty acid biosynthetic process"/>
    <property type="evidence" value="ECO:0007669"/>
    <property type="project" value="UniProtKB-KW"/>
</dbReference>
<evidence type="ECO:0000256" key="8">
    <source>
        <dbReference type="RuleBase" id="RU364072"/>
    </source>
</evidence>
<dbReference type="NCBIfam" id="TIGR00531">
    <property type="entry name" value="BCCP"/>
    <property type="match status" value="1"/>
</dbReference>
<keyword evidence="10" id="KW-0436">Ligase</keyword>
<dbReference type="RefSeq" id="WP_080926409.1">
    <property type="nucleotide sequence ID" value="NZ_CP117692.1"/>
</dbReference>
<dbReference type="GO" id="GO:0003989">
    <property type="term" value="F:acetyl-CoA carboxylase activity"/>
    <property type="evidence" value="ECO:0007669"/>
    <property type="project" value="InterPro"/>
</dbReference>
<evidence type="ECO:0000256" key="5">
    <source>
        <dbReference type="ARBA" id="ARBA00023098"/>
    </source>
</evidence>
<dbReference type="InterPro" id="IPR050709">
    <property type="entry name" value="Biotin_Carboxyl_Carrier/Decarb"/>
</dbReference>
<evidence type="ECO:0000256" key="7">
    <source>
        <dbReference type="ARBA" id="ARBA00023267"/>
    </source>
</evidence>
<evidence type="ECO:0000256" key="6">
    <source>
        <dbReference type="ARBA" id="ARBA00023160"/>
    </source>
</evidence>
<dbReference type="PANTHER" id="PTHR45266">
    <property type="entry name" value="OXALOACETATE DECARBOXYLASE ALPHA CHAIN"/>
    <property type="match status" value="1"/>
</dbReference>
<dbReference type="Proteomes" id="UP001222683">
    <property type="component" value="Chromosome"/>
</dbReference>
<evidence type="ECO:0000256" key="2">
    <source>
        <dbReference type="ARBA" id="ARBA00017562"/>
    </source>
</evidence>
<accession>A0AAQ2XK34</accession>
<dbReference type="InterPro" id="IPR011053">
    <property type="entry name" value="Single_hybrid_motif"/>
</dbReference>
<keyword evidence="6 8" id="KW-0275">Fatty acid biosynthesis</keyword>
<protein>
    <recommendedName>
        <fullName evidence="2 8">Biotin carboxyl carrier protein of acetyl-CoA carboxylase</fullName>
    </recommendedName>
</protein>
<evidence type="ECO:0000313" key="11">
    <source>
        <dbReference type="Proteomes" id="UP001222683"/>
    </source>
</evidence>
<dbReference type="GO" id="GO:0009317">
    <property type="term" value="C:acetyl-CoA carboxylase complex"/>
    <property type="evidence" value="ECO:0007669"/>
    <property type="project" value="InterPro"/>
</dbReference>
<evidence type="ECO:0000256" key="4">
    <source>
        <dbReference type="ARBA" id="ARBA00022832"/>
    </source>
</evidence>
<dbReference type="SUPFAM" id="SSF51230">
    <property type="entry name" value="Single hybrid motif"/>
    <property type="match status" value="1"/>
</dbReference>
<name>A0AAQ2XK34_9LACO</name>
<dbReference type="AlphaFoldDB" id="A0AAQ2XK34"/>
<dbReference type="Pfam" id="PF00364">
    <property type="entry name" value="Biotin_lipoyl"/>
    <property type="match status" value="1"/>
</dbReference>
<dbReference type="CDD" id="cd06850">
    <property type="entry name" value="biotinyl_domain"/>
    <property type="match status" value="1"/>
</dbReference>
<evidence type="ECO:0000256" key="1">
    <source>
        <dbReference type="ARBA" id="ARBA00005194"/>
    </source>
</evidence>
<dbReference type="InterPro" id="IPR001249">
    <property type="entry name" value="AcCoA_biotinCC"/>
</dbReference>
<dbReference type="InterPro" id="IPR001882">
    <property type="entry name" value="Biotin_BS"/>
</dbReference>
<evidence type="ECO:0000256" key="3">
    <source>
        <dbReference type="ARBA" id="ARBA00022516"/>
    </source>
</evidence>
<reference evidence="10" key="1">
    <citation type="submission" date="2023-02" db="EMBL/GenBank/DDBJ databases">
        <title>Complete genome sequence of Lactobacillus ruminis CACC888 isolated from Pig feces.</title>
        <authorList>
            <person name="Park S."/>
            <person name="Park M.A."/>
            <person name="Kim D.-H."/>
            <person name="Kim Y."/>
        </authorList>
    </citation>
    <scope>NUCLEOTIDE SEQUENCE</scope>
    <source>
        <strain evidence="10">CACC888</strain>
    </source>
</reference>
<keyword evidence="3 8" id="KW-0444">Lipid biosynthesis</keyword>
<organism evidence="10 11">
    <name type="scientific">Ligilactobacillus ruminis</name>
    <dbReference type="NCBI Taxonomy" id="1623"/>
    <lineage>
        <taxon>Bacteria</taxon>
        <taxon>Bacillati</taxon>
        <taxon>Bacillota</taxon>
        <taxon>Bacilli</taxon>
        <taxon>Lactobacillales</taxon>
        <taxon>Lactobacillaceae</taxon>
        <taxon>Ligilactobacillus</taxon>
    </lineage>
</organism>
<dbReference type="FunFam" id="2.40.50.100:FF:000003">
    <property type="entry name" value="Acetyl-CoA carboxylase biotin carboxyl carrier protein"/>
    <property type="match status" value="1"/>
</dbReference>
<dbReference type="InterPro" id="IPR000089">
    <property type="entry name" value="Biotin_lipoyl"/>
</dbReference>
<dbReference type="PROSITE" id="PS00188">
    <property type="entry name" value="BIOTIN"/>
    <property type="match status" value="1"/>
</dbReference>
<evidence type="ECO:0000313" key="10">
    <source>
        <dbReference type="EMBL" id="WDC82162.1"/>
    </source>
</evidence>
<dbReference type="PROSITE" id="PS50968">
    <property type="entry name" value="BIOTINYL_LIPOYL"/>
    <property type="match status" value="1"/>
</dbReference>
<dbReference type="EMBL" id="CP117692">
    <property type="protein sequence ID" value="WDC82162.1"/>
    <property type="molecule type" value="Genomic_DNA"/>
</dbReference>
<evidence type="ECO:0000259" key="9">
    <source>
        <dbReference type="PROSITE" id="PS50968"/>
    </source>
</evidence>